<dbReference type="Proteomes" id="UP000229247">
    <property type="component" value="Unassembled WGS sequence"/>
</dbReference>
<keyword evidence="1" id="KW-0472">Membrane</keyword>
<protein>
    <recommendedName>
        <fullName evidence="4">Glycosyltransferase 2-like domain-containing protein</fullName>
    </recommendedName>
</protein>
<dbReference type="PANTHER" id="PTHR36851:SF1">
    <property type="entry name" value="GLYCO_TRANS_2-LIKE DOMAIN-CONTAINING PROTEIN"/>
    <property type="match status" value="1"/>
</dbReference>
<keyword evidence="1" id="KW-0812">Transmembrane</keyword>
<dbReference type="PANTHER" id="PTHR36851">
    <property type="entry name" value="UNNAMED PRODUCT"/>
    <property type="match status" value="1"/>
</dbReference>
<proteinExistence type="predicted"/>
<feature type="transmembrane region" description="Helical" evidence="1">
    <location>
        <begin position="54"/>
        <end position="75"/>
    </location>
</feature>
<accession>A0A2M7D5W6</accession>
<evidence type="ECO:0000256" key="1">
    <source>
        <dbReference type="SAM" id="Phobius"/>
    </source>
</evidence>
<evidence type="ECO:0000313" key="2">
    <source>
        <dbReference type="EMBL" id="PIV38394.1"/>
    </source>
</evidence>
<gene>
    <name evidence="2" type="ORF">COS30_02325</name>
</gene>
<dbReference type="SUPFAM" id="SSF53448">
    <property type="entry name" value="Nucleotide-diphospho-sugar transferases"/>
    <property type="match status" value="1"/>
</dbReference>
<reference evidence="3" key="1">
    <citation type="submission" date="2017-09" db="EMBL/GenBank/DDBJ databases">
        <title>Depth-based differentiation of microbial function through sediment-hosted aquifers and enrichment of novel symbionts in the deep terrestrial subsurface.</title>
        <authorList>
            <person name="Probst A.J."/>
            <person name="Ladd B."/>
            <person name="Jarett J.K."/>
            <person name="Geller-Mcgrath D.E."/>
            <person name="Sieber C.M.K."/>
            <person name="Emerson J.B."/>
            <person name="Anantharaman K."/>
            <person name="Thomas B.C."/>
            <person name="Malmstrom R."/>
            <person name="Stieglmeier M."/>
            <person name="Klingl A."/>
            <person name="Woyke T."/>
            <person name="Ryan C.M."/>
            <person name="Banfield J.F."/>
        </authorList>
    </citation>
    <scope>NUCLEOTIDE SEQUENCE [LARGE SCALE GENOMIC DNA]</scope>
</reference>
<name>A0A2M7D5W6_9BACT</name>
<evidence type="ECO:0008006" key="4">
    <source>
        <dbReference type="Google" id="ProtNLM"/>
    </source>
</evidence>
<dbReference type="EMBL" id="PEUE01000055">
    <property type="protein sequence ID" value="PIV38394.1"/>
    <property type="molecule type" value="Genomic_DNA"/>
</dbReference>
<dbReference type="AlphaFoldDB" id="A0A2M7D5W6"/>
<evidence type="ECO:0000313" key="3">
    <source>
        <dbReference type="Proteomes" id="UP000229247"/>
    </source>
</evidence>
<feature type="transmembrane region" description="Helical" evidence="1">
    <location>
        <begin position="469"/>
        <end position="489"/>
    </location>
</feature>
<organism evidence="2 3">
    <name type="scientific">Candidatus Portnoybacteria bacterium CG02_land_8_20_14_3_00_45_8</name>
    <dbReference type="NCBI Taxonomy" id="1974807"/>
    <lineage>
        <taxon>Bacteria</taxon>
        <taxon>Candidatus Portnoyibacteriota</taxon>
    </lineage>
</organism>
<feature type="transmembrane region" description="Helical" evidence="1">
    <location>
        <begin position="437"/>
        <end position="457"/>
    </location>
</feature>
<keyword evidence="1" id="KW-1133">Transmembrane helix</keyword>
<feature type="transmembrane region" description="Helical" evidence="1">
    <location>
        <begin position="397"/>
        <end position="417"/>
    </location>
</feature>
<feature type="transmembrane region" description="Helical" evidence="1">
    <location>
        <begin position="29"/>
        <end position="48"/>
    </location>
</feature>
<dbReference type="InterPro" id="IPR029044">
    <property type="entry name" value="Nucleotide-diphossugar_trans"/>
</dbReference>
<comment type="caution">
    <text evidence="2">The sequence shown here is derived from an EMBL/GenBank/DDBJ whole genome shotgun (WGS) entry which is preliminary data.</text>
</comment>
<dbReference type="Gene3D" id="3.90.550.10">
    <property type="entry name" value="Spore Coat Polysaccharide Biosynthesis Protein SpsA, Chain A"/>
    <property type="match status" value="1"/>
</dbReference>
<sequence>MEKREYIKIGNAADLTDSKERRIYRALEILPGVLAWGTLAGVVFLSWVMPIFVAFFIIAFDIYWLLKTLFLGLHLRTGFANMKKVMRVDWLARLRAMEKMDLDWREVYHLVILPMYKESYEVVGGTLESLLAANYPKDKLIIVLATEERAGKPAQKTAAKAQQEYGDKFFKFFITTHPDGIVGELAGKGSNETWAAKQVKKNFIDKSGIPYANILVSVFDIDTVIGKEYFGRLTYVFLESEDRVYCSFQPVPVFNNNIWDAPSFSRVVAQSGTFWHMMQQERSERLGTFSSHAMNFKSLEEMDWWSTKNVSEDSRIFWQSLLFYDAHYRVVPLYYPVSMDANLAGTWWKTTLNVYKQQRRWGWGVENVPYVLFGFWQNKNIKFSTKVFWAFNHMEGFWSWSTNALLIFMLGWLPLFLGGQAFNVSLLSYNLPQITRIIMTMAMVGMVSSAIYGLILLPPRPVKRRKWGYLMMLIQWALLPLTIIIFGSLPGLEAQTRLMLGKYMEFWATPKVRQPKS</sequence>